<reference evidence="1 2" key="1">
    <citation type="journal article" date="2016" name="Mol. Biol. Evol.">
        <title>Comparative Genomics of Early-Diverging Mushroom-Forming Fungi Provides Insights into the Origins of Lignocellulose Decay Capabilities.</title>
        <authorList>
            <person name="Nagy L.G."/>
            <person name="Riley R."/>
            <person name="Tritt A."/>
            <person name="Adam C."/>
            <person name="Daum C."/>
            <person name="Floudas D."/>
            <person name="Sun H."/>
            <person name="Yadav J.S."/>
            <person name="Pangilinan J."/>
            <person name="Larsson K.H."/>
            <person name="Matsuura K."/>
            <person name="Barry K."/>
            <person name="Labutti K."/>
            <person name="Kuo R."/>
            <person name="Ohm R.A."/>
            <person name="Bhattacharya S.S."/>
            <person name="Shirouzu T."/>
            <person name="Yoshinaga Y."/>
            <person name="Martin F.M."/>
            <person name="Grigoriev I.V."/>
            <person name="Hibbett D.S."/>
        </authorList>
    </citation>
    <scope>NUCLEOTIDE SEQUENCE [LARGE SCALE GENOMIC DNA]</scope>
    <source>
        <strain evidence="1 2">HHB12029</strain>
    </source>
</reference>
<organism evidence="1 2">
    <name type="scientific">Exidia glandulosa HHB12029</name>
    <dbReference type="NCBI Taxonomy" id="1314781"/>
    <lineage>
        <taxon>Eukaryota</taxon>
        <taxon>Fungi</taxon>
        <taxon>Dikarya</taxon>
        <taxon>Basidiomycota</taxon>
        <taxon>Agaricomycotina</taxon>
        <taxon>Agaricomycetes</taxon>
        <taxon>Auriculariales</taxon>
        <taxon>Exidiaceae</taxon>
        <taxon>Exidia</taxon>
    </lineage>
</organism>
<sequence>MATVTACTHAPRVRFCAQCARSRPCTRHSVYPLRVQNLLSYSCLRVRSLLWLASFAHATLLRNHCVCGSEPLSVYRRLRALCAHSA</sequence>
<evidence type="ECO:0000313" key="1">
    <source>
        <dbReference type="EMBL" id="KZW01989.1"/>
    </source>
</evidence>
<accession>A0A165PCW9</accession>
<keyword evidence="2" id="KW-1185">Reference proteome</keyword>
<protein>
    <submittedName>
        <fullName evidence="1">Uncharacterized protein</fullName>
    </submittedName>
</protein>
<dbReference type="EMBL" id="KV425890">
    <property type="protein sequence ID" value="KZW01989.1"/>
    <property type="molecule type" value="Genomic_DNA"/>
</dbReference>
<dbReference type="AlphaFoldDB" id="A0A165PCW9"/>
<gene>
    <name evidence="1" type="ORF">EXIGLDRAFT_508733</name>
</gene>
<name>A0A165PCW9_EXIGL</name>
<evidence type="ECO:0000313" key="2">
    <source>
        <dbReference type="Proteomes" id="UP000077266"/>
    </source>
</evidence>
<dbReference type="InParanoid" id="A0A165PCW9"/>
<proteinExistence type="predicted"/>
<dbReference type="Proteomes" id="UP000077266">
    <property type="component" value="Unassembled WGS sequence"/>
</dbReference>